<comment type="subcellular location">
    <subcellularLocation>
        <location evidence="1">Membrane</location>
        <topology evidence="1">Multi-pass membrane protein</topology>
    </subcellularLocation>
</comment>
<evidence type="ECO:0000313" key="6">
    <source>
        <dbReference type="EMBL" id="MBK9797408.1"/>
    </source>
</evidence>
<dbReference type="PANTHER" id="PTHR47704:SF1">
    <property type="entry name" value="POTASSIUM TRANSPORTER KIMA"/>
    <property type="match status" value="1"/>
</dbReference>
<protein>
    <submittedName>
        <fullName evidence="6">APC family permease</fullName>
    </submittedName>
</protein>
<gene>
    <name evidence="6" type="ORF">IPP58_13105</name>
</gene>
<evidence type="ECO:0000256" key="3">
    <source>
        <dbReference type="ARBA" id="ARBA00022989"/>
    </source>
</evidence>
<proteinExistence type="predicted"/>
<organism evidence="6 7">
    <name type="scientific">Candidatus Geothrix skivensis</name>
    <dbReference type="NCBI Taxonomy" id="2954439"/>
    <lineage>
        <taxon>Bacteria</taxon>
        <taxon>Pseudomonadati</taxon>
        <taxon>Acidobacteriota</taxon>
        <taxon>Holophagae</taxon>
        <taxon>Holophagales</taxon>
        <taxon>Holophagaceae</taxon>
        <taxon>Geothrix</taxon>
    </lineage>
</organism>
<reference evidence="6" key="1">
    <citation type="submission" date="2020-10" db="EMBL/GenBank/DDBJ databases">
        <title>Connecting structure to function with the recovery of over 1000 high-quality activated sludge metagenome-assembled genomes encoding full-length rRNA genes using long-read sequencing.</title>
        <authorList>
            <person name="Singleton C.M."/>
            <person name="Petriglieri F."/>
            <person name="Kristensen J.M."/>
            <person name="Kirkegaard R.H."/>
            <person name="Michaelsen T.Y."/>
            <person name="Andersen M.H."/>
            <person name="Karst S.M."/>
            <person name="Dueholm M.S."/>
            <person name="Nielsen P.H."/>
            <person name="Albertsen M."/>
        </authorList>
    </citation>
    <scope>NUCLEOTIDE SEQUENCE</scope>
    <source>
        <strain evidence="6">Skiv_18-Q3-R9-52_MAXAC.067</strain>
    </source>
</reference>
<feature type="transmembrane region" description="Helical" evidence="5">
    <location>
        <begin position="445"/>
        <end position="463"/>
    </location>
</feature>
<accession>A0A9D7SID1</accession>
<dbReference type="Gene3D" id="1.20.1740.10">
    <property type="entry name" value="Amino acid/polyamine transporter I"/>
    <property type="match status" value="1"/>
</dbReference>
<dbReference type="AlphaFoldDB" id="A0A9D7SID1"/>
<evidence type="ECO:0000256" key="2">
    <source>
        <dbReference type="ARBA" id="ARBA00022692"/>
    </source>
</evidence>
<feature type="transmembrane region" description="Helical" evidence="5">
    <location>
        <begin position="259"/>
        <end position="278"/>
    </location>
</feature>
<keyword evidence="2 5" id="KW-0812">Transmembrane</keyword>
<feature type="transmembrane region" description="Helical" evidence="5">
    <location>
        <begin position="215"/>
        <end position="238"/>
    </location>
</feature>
<feature type="transmembrane region" description="Helical" evidence="5">
    <location>
        <begin position="416"/>
        <end position="439"/>
    </location>
</feature>
<evidence type="ECO:0000256" key="5">
    <source>
        <dbReference type="SAM" id="Phobius"/>
    </source>
</evidence>
<feature type="transmembrane region" description="Helical" evidence="5">
    <location>
        <begin position="310"/>
        <end position="331"/>
    </location>
</feature>
<comment type="caution">
    <text evidence="6">The sequence shown here is derived from an EMBL/GenBank/DDBJ whole genome shotgun (WGS) entry which is preliminary data.</text>
</comment>
<evidence type="ECO:0000313" key="7">
    <source>
        <dbReference type="Proteomes" id="UP000886657"/>
    </source>
</evidence>
<feature type="transmembrane region" description="Helical" evidence="5">
    <location>
        <begin position="120"/>
        <end position="142"/>
    </location>
</feature>
<dbReference type="Pfam" id="PF13520">
    <property type="entry name" value="AA_permease_2"/>
    <property type="match status" value="1"/>
</dbReference>
<dbReference type="GO" id="GO:0016020">
    <property type="term" value="C:membrane"/>
    <property type="evidence" value="ECO:0007669"/>
    <property type="project" value="UniProtKB-SubCell"/>
</dbReference>
<dbReference type="EMBL" id="JADKIO010000009">
    <property type="protein sequence ID" value="MBK9797408.1"/>
    <property type="molecule type" value="Genomic_DNA"/>
</dbReference>
<dbReference type="Proteomes" id="UP000886657">
    <property type="component" value="Unassembled WGS sequence"/>
</dbReference>
<feature type="transmembrane region" description="Helical" evidence="5">
    <location>
        <begin position="40"/>
        <end position="61"/>
    </location>
</feature>
<dbReference type="GO" id="GO:0022857">
    <property type="term" value="F:transmembrane transporter activity"/>
    <property type="evidence" value="ECO:0007669"/>
    <property type="project" value="InterPro"/>
</dbReference>
<feature type="transmembrane region" description="Helical" evidence="5">
    <location>
        <begin position="148"/>
        <end position="165"/>
    </location>
</feature>
<sequence>MAKVRRVLLGRRLASEESHEARISNPVALAVFSSDALSSVAYATGEIMAALAPYMALAAFGPTVLSQSWPVAVGIVVLLAILTVSYRQTIFAYPSGGGAYIVAKENLGELPAQVAGASLLVDYVLTVAVSVSAGVTAITSAFPGMDSHRVLLGVAVIAFVGLMNLRGVKESGAVFALPTYGFVVMMFIIIGLGFWRYSTGGAPVGEHHEMVPPAFPGWIAIWVFMKAYAAGCTALTGVEAISNGVSAFREPTSRNASNTMVSMVLMLGAMFLGITWLANHLGVTYTGGAESLLSMLSRRILGDGPGLSHLAYLAIQTFTMLILLLAANTAYADFPRLGAMMARDGYLPRQFASQGDRLVFSNGIFILSILSAALVWLFNAKEHHLLPLYALGVFLGFTLSQTGMVRHWLKERGRHWGLKAVINGGGAITTTVVMAVIIVTKFTHGAWVVVLVLPLMVMTFFNIHRHYIRVKSILAGSRADFISPRKNRVVVLVSGIHSGVVQALNYAKVIAEHGEVEALTVDFPDEHGRESAALERLRSDWPRYCEGIPLRAIRSPYRKIVEPIVEELDRMRRVEPEYTITVILPEFVTGHWWANLLHNQTAWRIKGTLLMKPKTVVISIPYHLEPLVE</sequence>
<evidence type="ECO:0000256" key="4">
    <source>
        <dbReference type="ARBA" id="ARBA00023136"/>
    </source>
</evidence>
<feature type="transmembrane region" description="Helical" evidence="5">
    <location>
        <begin position="172"/>
        <end position="195"/>
    </location>
</feature>
<dbReference type="PANTHER" id="PTHR47704">
    <property type="entry name" value="POTASSIUM TRANSPORTER KIMA"/>
    <property type="match status" value="1"/>
</dbReference>
<feature type="transmembrane region" description="Helical" evidence="5">
    <location>
        <begin position="358"/>
        <end position="378"/>
    </location>
</feature>
<dbReference type="InterPro" id="IPR053153">
    <property type="entry name" value="APC_K+_Transporter"/>
</dbReference>
<name>A0A9D7SID1_9BACT</name>
<feature type="transmembrane region" description="Helical" evidence="5">
    <location>
        <begin position="384"/>
        <end position="404"/>
    </location>
</feature>
<keyword evidence="3 5" id="KW-1133">Transmembrane helix</keyword>
<evidence type="ECO:0000256" key="1">
    <source>
        <dbReference type="ARBA" id="ARBA00004141"/>
    </source>
</evidence>
<keyword evidence="4 5" id="KW-0472">Membrane</keyword>
<dbReference type="InterPro" id="IPR002293">
    <property type="entry name" value="AA/rel_permease1"/>
</dbReference>
<feature type="transmembrane region" description="Helical" evidence="5">
    <location>
        <begin position="67"/>
        <end position="86"/>
    </location>
</feature>